<proteinExistence type="predicted"/>
<name>A0A1A9WA45_9MUSC</name>
<dbReference type="InterPro" id="IPR016186">
    <property type="entry name" value="C-type_lectin-like/link_sf"/>
</dbReference>
<organism evidence="2 3">
    <name type="scientific">Glossina brevipalpis</name>
    <dbReference type="NCBI Taxonomy" id="37001"/>
    <lineage>
        <taxon>Eukaryota</taxon>
        <taxon>Metazoa</taxon>
        <taxon>Ecdysozoa</taxon>
        <taxon>Arthropoda</taxon>
        <taxon>Hexapoda</taxon>
        <taxon>Insecta</taxon>
        <taxon>Pterygota</taxon>
        <taxon>Neoptera</taxon>
        <taxon>Endopterygota</taxon>
        <taxon>Diptera</taxon>
        <taxon>Brachycera</taxon>
        <taxon>Muscomorpha</taxon>
        <taxon>Hippoboscoidea</taxon>
        <taxon>Glossinidae</taxon>
        <taxon>Glossina</taxon>
    </lineage>
</organism>
<feature type="domain" description="C-type lectin" evidence="1">
    <location>
        <begin position="58"/>
        <end position="193"/>
    </location>
</feature>
<protein>
    <submittedName>
        <fullName evidence="2">C-type lectin domain-containing protein</fullName>
    </submittedName>
</protein>
<dbReference type="CDD" id="cd00037">
    <property type="entry name" value="CLECT"/>
    <property type="match status" value="1"/>
</dbReference>
<dbReference type="InterPro" id="IPR001304">
    <property type="entry name" value="C-type_lectin-like"/>
</dbReference>
<dbReference type="PROSITE" id="PS50041">
    <property type="entry name" value="C_TYPE_LECTIN_2"/>
    <property type="match status" value="1"/>
</dbReference>
<dbReference type="STRING" id="37001.A0A1A9WA45"/>
<dbReference type="Pfam" id="PF00059">
    <property type="entry name" value="Lectin_C"/>
    <property type="match status" value="1"/>
</dbReference>
<dbReference type="SUPFAM" id="SSF56436">
    <property type="entry name" value="C-type lectin-like"/>
    <property type="match status" value="1"/>
</dbReference>
<reference evidence="3" key="1">
    <citation type="submission" date="2014-03" db="EMBL/GenBank/DDBJ databases">
        <authorList>
            <person name="Aksoy S."/>
            <person name="Warren W."/>
            <person name="Wilson R.K."/>
        </authorList>
    </citation>
    <scope>NUCLEOTIDE SEQUENCE [LARGE SCALE GENOMIC DNA]</scope>
    <source>
        <strain evidence="3">IAEA</strain>
    </source>
</reference>
<dbReference type="AlphaFoldDB" id="A0A1A9WA45"/>
<evidence type="ECO:0000313" key="2">
    <source>
        <dbReference type="EnsemblMetazoa" id="GBRI011899-PA"/>
    </source>
</evidence>
<evidence type="ECO:0000313" key="3">
    <source>
        <dbReference type="Proteomes" id="UP000091820"/>
    </source>
</evidence>
<keyword evidence="3" id="KW-1185">Reference proteome</keyword>
<dbReference type="InterPro" id="IPR016187">
    <property type="entry name" value="CTDL_fold"/>
</dbReference>
<dbReference type="VEuPathDB" id="VectorBase:GBRI011899"/>
<dbReference type="Gene3D" id="3.10.100.10">
    <property type="entry name" value="Mannose-Binding Protein A, subunit A"/>
    <property type="match status" value="1"/>
</dbReference>
<dbReference type="EnsemblMetazoa" id="GBRI011899-RA">
    <property type="protein sequence ID" value="GBRI011899-PA"/>
    <property type="gene ID" value="GBRI011899"/>
</dbReference>
<accession>A0A1A9WA45</accession>
<sequence>MQNHWQLVHLYFNCHVLQCPENVTKGTLVKDTNFNYFSLYQQPIVSTNYVCVPEIGVFILYTNPLSFRNASLNCLHTSTESCVSLAHVASEKRTNLLAKLLKENNQHFEQINVKSKKVHLAYVDLHYNRTRSPNKLEFFNSEGESLDRIPYRAWEPGNPKTSSQLVNASCVALNIRAKWLTIDCQRKLPHICEIFTSFHNEWKH</sequence>
<evidence type="ECO:0000259" key="1">
    <source>
        <dbReference type="PROSITE" id="PS50041"/>
    </source>
</evidence>
<reference evidence="2" key="2">
    <citation type="submission" date="2020-05" db="UniProtKB">
        <authorList>
            <consortium name="EnsemblMetazoa"/>
        </authorList>
    </citation>
    <scope>IDENTIFICATION</scope>
    <source>
        <strain evidence="2">IAEA</strain>
    </source>
</reference>
<dbReference type="Proteomes" id="UP000091820">
    <property type="component" value="Unassembled WGS sequence"/>
</dbReference>